<protein>
    <submittedName>
        <fullName evidence="1">Uncharacterized protein</fullName>
    </submittedName>
</protein>
<comment type="caution">
    <text evidence="1">The sequence shown here is derived from an EMBL/GenBank/DDBJ whole genome shotgun (WGS) entry which is preliminary data.</text>
</comment>
<dbReference type="EMBL" id="JADFUA010000014">
    <property type="protein sequence ID" value="MBE9610842.1"/>
    <property type="molecule type" value="Genomic_DNA"/>
</dbReference>
<evidence type="ECO:0000313" key="1">
    <source>
        <dbReference type="EMBL" id="MBE9610842.1"/>
    </source>
</evidence>
<keyword evidence="2" id="KW-1185">Reference proteome</keyword>
<accession>A0A8J7FMN6</accession>
<reference evidence="1 2" key="1">
    <citation type="submission" date="2020-10" db="EMBL/GenBank/DDBJ databases">
        <title>The genome sequence of Chitinilyticum litopenaei 4Y14.</title>
        <authorList>
            <person name="Liu Y."/>
        </authorList>
    </citation>
    <scope>NUCLEOTIDE SEQUENCE [LARGE SCALE GENOMIC DNA]</scope>
    <source>
        <strain evidence="1 2">4Y14</strain>
    </source>
</reference>
<dbReference type="AlphaFoldDB" id="A0A8J7FMN6"/>
<gene>
    <name evidence="1" type="ORF">INR99_16000</name>
</gene>
<organism evidence="1 2">
    <name type="scientific">Chitinilyticum piscinae</name>
    <dbReference type="NCBI Taxonomy" id="2866724"/>
    <lineage>
        <taxon>Bacteria</taxon>
        <taxon>Pseudomonadati</taxon>
        <taxon>Pseudomonadota</taxon>
        <taxon>Betaproteobacteria</taxon>
        <taxon>Neisseriales</taxon>
        <taxon>Chitinibacteraceae</taxon>
        <taxon>Chitinilyticum</taxon>
    </lineage>
</organism>
<evidence type="ECO:0000313" key="2">
    <source>
        <dbReference type="Proteomes" id="UP000604481"/>
    </source>
</evidence>
<name>A0A8J7FMN6_9NEIS</name>
<dbReference type="RefSeq" id="WP_194117390.1">
    <property type="nucleotide sequence ID" value="NZ_JADFUA010000014.1"/>
</dbReference>
<dbReference type="Proteomes" id="UP000604481">
    <property type="component" value="Unassembled WGS sequence"/>
</dbReference>
<proteinExistence type="predicted"/>
<sequence>MHNDIELIFSPLQQKYTENDQTVEVCIYRLPDSGWTLEVVDQYNNSTIFDGEFESDQDAFDLFLSEIREQGIESFIGLAPGVVVH</sequence>